<keyword evidence="2" id="KW-1185">Reference proteome</keyword>
<dbReference type="AlphaFoldDB" id="A0A6J8D468"/>
<gene>
    <name evidence="1" type="ORF">MCOR_35963</name>
</gene>
<protein>
    <submittedName>
        <fullName evidence="1">Uncharacterized protein</fullName>
    </submittedName>
</protein>
<dbReference type="EMBL" id="CACVKT020006485">
    <property type="protein sequence ID" value="CAC5401944.1"/>
    <property type="molecule type" value="Genomic_DNA"/>
</dbReference>
<dbReference type="PANTHER" id="PTHR33395:SF22">
    <property type="entry name" value="REVERSE TRANSCRIPTASE DOMAIN-CONTAINING PROTEIN"/>
    <property type="match status" value="1"/>
</dbReference>
<evidence type="ECO:0000313" key="2">
    <source>
        <dbReference type="Proteomes" id="UP000507470"/>
    </source>
</evidence>
<reference evidence="1 2" key="1">
    <citation type="submission" date="2020-06" db="EMBL/GenBank/DDBJ databases">
        <authorList>
            <person name="Li R."/>
            <person name="Bekaert M."/>
        </authorList>
    </citation>
    <scope>NUCLEOTIDE SEQUENCE [LARGE SCALE GENOMIC DNA]</scope>
    <source>
        <strain evidence="2">wild</strain>
    </source>
</reference>
<dbReference type="Proteomes" id="UP000507470">
    <property type="component" value="Unassembled WGS sequence"/>
</dbReference>
<organism evidence="1 2">
    <name type="scientific">Mytilus coruscus</name>
    <name type="common">Sea mussel</name>
    <dbReference type="NCBI Taxonomy" id="42192"/>
    <lineage>
        <taxon>Eukaryota</taxon>
        <taxon>Metazoa</taxon>
        <taxon>Spiralia</taxon>
        <taxon>Lophotrochozoa</taxon>
        <taxon>Mollusca</taxon>
        <taxon>Bivalvia</taxon>
        <taxon>Autobranchia</taxon>
        <taxon>Pteriomorphia</taxon>
        <taxon>Mytilida</taxon>
        <taxon>Mytiloidea</taxon>
        <taxon>Mytilidae</taxon>
        <taxon>Mytilinae</taxon>
        <taxon>Mytilus</taxon>
    </lineage>
</organism>
<evidence type="ECO:0000313" key="1">
    <source>
        <dbReference type="EMBL" id="CAC5401944.1"/>
    </source>
</evidence>
<dbReference type="PANTHER" id="PTHR33395">
    <property type="entry name" value="TRANSCRIPTASE, PUTATIVE-RELATED-RELATED"/>
    <property type="match status" value="1"/>
</dbReference>
<dbReference type="InterPro" id="IPR043502">
    <property type="entry name" value="DNA/RNA_pol_sf"/>
</dbReference>
<proteinExistence type="predicted"/>
<sequence length="160" mass="18455">MHIHVLKKLNKLKIDKSAGPDGLHPKVLYEVRHAIFYPLFKIFDKSIKKGKVPDDWKNAIVSPIFKKGKKLSPGNYRPVSLTSVVCKICESIIRDNTMKYILMNNLFTSSQYGFQPGRSCVTQLLEVLDEWSDLIDNGFPLDSIYLDFPRHLIPPHQRLF</sequence>
<accession>A0A6J8D468</accession>
<dbReference type="SUPFAM" id="SSF56672">
    <property type="entry name" value="DNA/RNA polymerases"/>
    <property type="match status" value="1"/>
</dbReference>
<dbReference type="OrthoDB" id="9390935at2759"/>
<name>A0A6J8D468_MYTCO</name>